<keyword evidence="2" id="KW-1185">Reference proteome</keyword>
<protein>
    <submittedName>
        <fullName evidence="1">Uncharacterized protein</fullName>
    </submittedName>
</protein>
<evidence type="ECO:0000313" key="1">
    <source>
        <dbReference type="EMBL" id="KAL0173763.1"/>
    </source>
</evidence>
<dbReference type="Proteomes" id="UP001529510">
    <property type="component" value="Unassembled WGS sequence"/>
</dbReference>
<dbReference type="AlphaFoldDB" id="A0ABD0PKI7"/>
<organism evidence="1 2">
    <name type="scientific">Cirrhinus mrigala</name>
    <name type="common">Mrigala</name>
    <dbReference type="NCBI Taxonomy" id="683832"/>
    <lineage>
        <taxon>Eukaryota</taxon>
        <taxon>Metazoa</taxon>
        <taxon>Chordata</taxon>
        <taxon>Craniata</taxon>
        <taxon>Vertebrata</taxon>
        <taxon>Euteleostomi</taxon>
        <taxon>Actinopterygii</taxon>
        <taxon>Neopterygii</taxon>
        <taxon>Teleostei</taxon>
        <taxon>Ostariophysi</taxon>
        <taxon>Cypriniformes</taxon>
        <taxon>Cyprinidae</taxon>
        <taxon>Labeoninae</taxon>
        <taxon>Labeonini</taxon>
        <taxon>Cirrhinus</taxon>
    </lineage>
</organism>
<evidence type="ECO:0000313" key="2">
    <source>
        <dbReference type="Proteomes" id="UP001529510"/>
    </source>
</evidence>
<sequence length="58" mass="6480">MAERAVFHMKQHSLVSGGGGGSSSWAWQLEEAQVFWVKKEQGLALGLLKQMIHKLEDL</sequence>
<proteinExistence type="predicted"/>
<dbReference type="EMBL" id="JAMKFB020000015">
    <property type="protein sequence ID" value="KAL0173763.1"/>
    <property type="molecule type" value="Genomic_DNA"/>
</dbReference>
<feature type="non-terminal residue" evidence="1">
    <location>
        <position position="58"/>
    </location>
</feature>
<accession>A0ABD0PKI7</accession>
<gene>
    <name evidence="1" type="ORF">M9458_029731</name>
</gene>
<comment type="caution">
    <text evidence="1">The sequence shown here is derived from an EMBL/GenBank/DDBJ whole genome shotgun (WGS) entry which is preliminary data.</text>
</comment>
<reference evidence="1 2" key="1">
    <citation type="submission" date="2024-05" db="EMBL/GenBank/DDBJ databases">
        <title>Genome sequencing and assembly of Indian major carp, Cirrhinus mrigala (Hamilton, 1822).</title>
        <authorList>
            <person name="Mohindra V."/>
            <person name="Chowdhury L.M."/>
            <person name="Lal K."/>
            <person name="Jena J.K."/>
        </authorList>
    </citation>
    <scope>NUCLEOTIDE SEQUENCE [LARGE SCALE GENOMIC DNA]</scope>
    <source>
        <strain evidence="1">CM1030</strain>
        <tissue evidence="1">Blood</tissue>
    </source>
</reference>
<name>A0ABD0PKI7_CIRMR</name>